<dbReference type="PANTHER" id="PTHR14221:SF0">
    <property type="entry name" value="WD REPEAT-CONTAINING PROTEIN 44"/>
    <property type="match status" value="1"/>
</dbReference>
<dbReference type="InterPro" id="IPR020472">
    <property type="entry name" value="WD40_PAC1"/>
</dbReference>
<dbReference type="PROSITE" id="PS50082">
    <property type="entry name" value="WD_REPEATS_2"/>
    <property type="match status" value="3"/>
</dbReference>
<dbReference type="InterPro" id="IPR036322">
    <property type="entry name" value="WD40_repeat_dom_sf"/>
</dbReference>
<sequence>MGSLSSDEDLFFEAREDISSVSDSSPDCPENLESDHGVVVSSPSVFSYEVWIKNLDSIHERRNKFLKLMGFNVDETVAHDPVNACSQEGEVETDRMTEHSGSVLRSSSFDDRFSSSHSSMSCWSSNTLELLDGALEENFECRIRNLDNGSEFIVDELGQDVMSGRIREVGSNRLLTVAEFERNLGLSPLVQQAMRRNAEEASDLRTARKKVKRGWLRRLGAVACIVDRQLYAEGINYNGQYSLSRARAQMVRVRSYKKRFKELSALYMGQEVAAHEGSILTMKFSPDGQYLASAGEDGIVRVWQVIESERSDEFGRLDIDPSHVYFTVNSHSEVVPLHADKEKNSKFKDLRKNSHSACVILPQKIFQISEKPIHEFYGHRGEVLDLSWSKNKYILSSSTDKTVRLWQVGCNRCLQVFSHNNYVTCVQFNPMDDDSFISGSIDGKVRIWTIPGCQVIDWIDITEIVTAVCYRPDGKGLVVGSMTGNCRFYDASDGRLQLHAQKCLQGKKKSASKRITGFQYFSSDPSRLMVTSADSKVRILDGVDVICKYRGIHNAGSQISALFTSGGTHIISASEDSNIYVWNYAIKDGPVPRVKTNWACEHFFSNNASVAIPWPGLACGNSASSDIMRTTLPFMNSERCNEEQMSVHKELGESSQCKSSFSSPDQFSLSHGFFSESLPKGSATWPEENLPSSLSMSPKMFKSQYKFLRTSYQSVHGSPHAWNLAIVTAGWDGRIRWFQNYGLPVRL</sequence>
<dbReference type="PANTHER" id="PTHR14221">
    <property type="entry name" value="WD REPEAT DOMAIN 44"/>
    <property type="match status" value="1"/>
</dbReference>
<dbReference type="KEGG" id="jcu:105642821"/>
<gene>
    <name evidence="4" type="ORF">JCGZ_14232</name>
</gene>
<evidence type="ECO:0000256" key="2">
    <source>
        <dbReference type="ARBA" id="ARBA00022737"/>
    </source>
</evidence>
<dbReference type="Proteomes" id="UP000027138">
    <property type="component" value="Unassembled WGS sequence"/>
</dbReference>
<proteinExistence type="predicted"/>
<accession>A0A067JWW3</accession>
<dbReference type="InterPro" id="IPR001680">
    <property type="entry name" value="WD40_rpt"/>
</dbReference>
<evidence type="ECO:0000256" key="3">
    <source>
        <dbReference type="PROSITE-ProRule" id="PRU00221"/>
    </source>
</evidence>
<dbReference type="AlphaFoldDB" id="A0A067JWW3"/>
<dbReference type="SUPFAM" id="SSF50978">
    <property type="entry name" value="WD40 repeat-like"/>
    <property type="match status" value="1"/>
</dbReference>
<dbReference type="PROSITE" id="PS50294">
    <property type="entry name" value="WD_REPEATS_REGION"/>
    <property type="match status" value="3"/>
</dbReference>
<dbReference type="PRINTS" id="PR00320">
    <property type="entry name" value="GPROTEINBRPT"/>
</dbReference>
<dbReference type="OrthoDB" id="408728at2759"/>
<feature type="repeat" description="WD" evidence="3">
    <location>
        <begin position="376"/>
        <end position="416"/>
    </location>
</feature>
<name>A0A067JWW3_JATCU</name>
<dbReference type="InterPro" id="IPR015943">
    <property type="entry name" value="WD40/YVTN_repeat-like_dom_sf"/>
</dbReference>
<keyword evidence="1 3" id="KW-0853">WD repeat</keyword>
<keyword evidence="2" id="KW-0677">Repeat</keyword>
<dbReference type="Pfam" id="PF00400">
    <property type="entry name" value="WD40"/>
    <property type="match status" value="5"/>
</dbReference>
<organism evidence="4 5">
    <name type="scientific">Jatropha curcas</name>
    <name type="common">Barbados nut</name>
    <dbReference type="NCBI Taxonomy" id="180498"/>
    <lineage>
        <taxon>Eukaryota</taxon>
        <taxon>Viridiplantae</taxon>
        <taxon>Streptophyta</taxon>
        <taxon>Embryophyta</taxon>
        <taxon>Tracheophyta</taxon>
        <taxon>Spermatophyta</taxon>
        <taxon>Magnoliopsida</taxon>
        <taxon>eudicotyledons</taxon>
        <taxon>Gunneridae</taxon>
        <taxon>Pentapetalae</taxon>
        <taxon>rosids</taxon>
        <taxon>fabids</taxon>
        <taxon>Malpighiales</taxon>
        <taxon>Euphorbiaceae</taxon>
        <taxon>Crotonoideae</taxon>
        <taxon>Jatropheae</taxon>
        <taxon>Jatropha</taxon>
    </lineage>
</organism>
<dbReference type="CDD" id="cd00200">
    <property type="entry name" value="WD40"/>
    <property type="match status" value="1"/>
</dbReference>
<evidence type="ECO:0000256" key="1">
    <source>
        <dbReference type="ARBA" id="ARBA00022574"/>
    </source>
</evidence>
<dbReference type="STRING" id="180498.A0A067JWW3"/>
<feature type="repeat" description="WD" evidence="3">
    <location>
        <begin position="272"/>
        <end position="313"/>
    </location>
</feature>
<evidence type="ECO:0000313" key="4">
    <source>
        <dbReference type="EMBL" id="KDP28461.1"/>
    </source>
</evidence>
<dbReference type="EMBL" id="KK914782">
    <property type="protein sequence ID" value="KDP28461.1"/>
    <property type="molecule type" value="Genomic_DNA"/>
</dbReference>
<keyword evidence="5" id="KW-1185">Reference proteome</keyword>
<dbReference type="SMART" id="SM00320">
    <property type="entry name" value="WD40"/>
    <property type="match status" value="6"/>
</dbReference>
<reference evidence="4 5" key="1">
    <citation type="journal article" date="2014" name="PLoS ONE">
        <title>Global Analysis of Gene Expression Profiles in Physic Nut (Jatropha curcas L.) Seedlings Exposed to Salt Stress.</title>
        <authorList>
            <person name="Zhang L."/>
            <person name="Zhang C."/>
            <person name="Wu P."/>
            <person name="Chen Y."/>
            <person name="Li M."/>
            <person name="Jiang H."/>
            <person name="Wu G."/>
        </authorList>
    </citation>
    <scope>NUCLEOTIDE SEQUENCE [LARGE SCALE GENOMIC DNA]</scope>
    <source>
        <strain evidence="5">cv. GZQX0401</strain>
        <tissue evidence="4">Young leaves</tissue>
    </source>
</reference>
<protein>
    <submittedName>
        <fullName evidence="4">Uncharacterized protein</fullName>
    </submittedName>
</protein>
<evidence type="ECO:0000313" key="5">
    <source>
        <dbReference type="Proteomes" id="UP000027138"/>
    </source>
</evidence>
<dbReference type="Gene3D" id="2.130.10.10">
    <property type="entry name" value="YVTN repeat-like/Quinoprotein amine dehydrogenase"/>
    <property type="match status" value="1"/>
</dbReference>
<dbReference type="InterPro" id="IPR040324">
    <property type="entry name" value="WDR44/Dgr2"/>
</dbReference>
<feature type="repeat" description="WD" evidence="3">
    <location>
        <begin position="416"/>
        <end position="450"/>
    </location>
</feature>